<evidence type="ECO:0000256" key="1">
    <source>
        <dbReference type="SAM" id="MobiDB-lite"/>
    </source>
</evidence>
<feature type="compositionally biased region" description="Polar residues" evidence="1">
    <location>
        <begin position="54"/>
        <end position="79"/>
    </location>
</feature>
<feature type="compositionally biased region" description="Basic and acidic residues" evidence="1">
    <location>
        <begin position="81"/>
        <end position="96"/>
    </location>
</feature>
<feature type="compositionally biased region" description="Low complexity" evidence="1">
    <location>
        <begin position="122"/>
        <end position="137"/>
    </location>
</feature>
<reference evidence="2 3" key="1">
    <citation type="submission" date="2024-01" db="EMBL/GenBank/DDBJ databases">
        <title>A draft genome for the cacao thread blight pathogen Marasmiellus scandens.</title>
        <authorList>
            <person name="Baruah I.K."/>
            <person name="Leung J."/>
            <person name="Bukari Y."/>
            <person name="Amoako-Attah I."/>
            <person name="Meinhardt L.W."/>
            <person name="Bailey B.A."/>
            <person name="Cohen S.P."/>
        </authorList>
    </citation>
    <scope>NUCLEOTIDE SEQUENCE [LARGE SCALE GENOMIC DNA]</scope>
    <source>
        <strain evidence="2 3">GH-19</strain>
    </source>
</reference>
<name>A0ABR1K5B6_9AGAR</name>
<evidence type="ECO:0000313" key="3">
    <source>
        <dbReference type="Proteomes" id="UP001498398"/>
    </source>
</evidence>
<proteinExistence type="predicted"/>
<sequence>MKFPWSSDSSNAESRSPRTGKESKTENRKSWVFGSIQVPSLRALAGVDHGPPSGSDSYNKNRSSSHTDSIGDAVTQSPRADSVHSARDPAHNDRSRQQPSGSKGKSPGEKPYPHARPTGENTSPSSTTHSSHTRQPTGNGATVSGQRRVPPPSGPARSTEESSGSDARSDVDDAEVKQRTDTRQSESVRSPSAHIPSSTSPNSAKVTPSRSRSNYPESQTKTSSRSGHTKGEGRDSMHRDLDILRRRLKDTEDQLAEQKRTRAEEKLKLQNQLNNMGQELQGILTREKQQTEALRRDAQQHISLLTNQCAQHAGEAERLKAALQAASTLSETRAKELSSAKAFLAVVDDSSGADVVKSVNSLNDQVLQFSAQFMDMAEIRDVETDIAVDEVGPQILEAKECLRELFGDQVDELFNLPIDQLEYASQCALQAILLRWCTKVIHAWSLYPEVDNALKEIYGGIQRSISDPALQTIATRWRALTRAQSRANWEAESQITECVTKDVMSLLVLVCGARPLSAKEQAQREKRTYDKISDILKLAFQISKVIGEGITSADYELVYPLPGELFDVDSMVDDNEIEGQSESPVQIICTCQLGLLRIQPGAPSRYQILTKARVFLPSALSQF</sequence>
<dbReference type="EMBL" id="JBANRG010000001">
    <property type="protein sequence ID" value="KAK7472086.1"/>
    <property type="molecule type" value="Genomic_DNA"/>
</dbReference>
<feature type="compositionally biased region" description="Basic and acidic residues" evidence="1">
    <location>
        <begin position="167"/>
        <end position="186"/>
    </location>
</feature>
<evidence type="ECO:0000313" key="2">
    <source>
        <dbReference type="EMBL" id="KAK7472086.1"/>
    </source>
</evidence>
<feature type="region of interest" description="Disordered" evidence="1">
    <location>
        <begin position="1"/>
        <end position="240"/>
    </location>
</feature>
<accession>A0ABR1K5B6</accession>
<comment type="caution">
    <text evidence="2">The sequence shown here is derived from an EMBL/GenBank/DDBJ whole genome shotgun (WGS) entry which is preliminary data.</text>
</comment>
<protein>
    <submittedName>
        <fullName evidence="2">Uncharacterized protein</fullName>
    </submittedName>
</protein>
<keyword evidence="3" id="KW-1185">Reference proteome</keyword>
<gene>
    <name evidence="2" type="ORF">VKT23_000205</name>
</gene>
<feature type="compositionally biased region" description="Polar residues" evidence="1">
    <location>
        <begin position="187"/>
        <end position="226"/>
    </location>
</feature>
<feature type="compositionally biased region" description="Basic and acidic residues" evidence="1">
    <location>
        <begin position="15"/>
        <end position="29"/>
    </location>
</feature>
<dbReference type="Proteomes" id="UP001498398">
    <property type="component" value="Unassembled WGS sequence"/>
</dbReference>
<organism evidence="2 3">
    <name type="scientific">Marasmiellus scandens</name>
    <dbReference type="NCBI Taxonomy" id="2682957"/>
    <lineage>
        <taxon>Eukaryota</taxon>
        <taxon>Fungi</taxon>
        <taxon>Dikarya</taxon>
        <taxon>Basidiomycota</taxon>
        <taxon>Agaricomycotina</taxon>
        <taxon>Agaricomycetes</taxon>
        <taxon>Agaricomycetidae</taxon>
        <taxon>Agaricales</taxon>
        <taxon>Marasmiineae</taxon>
        <taxon>Omphalotaceae</taxon>
        <taxon>Marasmiellus</taxon>
    </lineage>
</organism>
<feature type="compositionally biased region" description="Basic and acidic residues" evidence="1">
    <location>
        <begin position="229"/>
        <end position="240"/>
    </location>
</feature>
<feature type="compositionally biased region" description="Polar residues" evidence="1">
    <location>
        <begin position="1"/>
        <end position="14"/>
    </location>
</feature>